<evidence type="ECO:0000313" key="3">
    <source>
        <dbReference type="Proteomes" id="UP000291116"/>
    </source>
</evidence>
<dbReference type="Proteomes" id="UP000291116">
    <property type="component" value="Unassembled WGS sequence"/>
</dbReference>
<organism evidence="2 3">
    <name type="scientific">Pseudo-nitzschia multistriata</name>
    <dbReference type="NCBI Taxonomy" id="183589"/>
    <lineage>
        <taxon>Eukaryota</taxon>
        <taxon>Sar</taxon>
        <taxon>Stramenopiles</taxon>
        <taxon>Ochrophyta</taxon>
        <taxon>Bacillariophyta</taxon>
        <taxon>Bacillariophyceae</taxon>
        <taxon>Bacillariophycidae</taxon>
        <taxon>Bacillariales</taxon>
        <taxon>Bacillariaceae</taxon>
        <taxon>Pseudo-nitzschia</taxon>
    </lineage>
</organism>
<dbReference type="OrthoDB" id="194331at2759"/>
<evidence type="ECO:0000313" key="2">
    <source>
        <dbReference type="EMBL" id="VEU38720.1"/>
    </source>
</evidence>
<dbReference type="EMBL" id="CAACVS010000182">
    <property type="protein sequence ID" value="VEU38720.1"/>
    <property type="molecule type" value="Genomic_DNA"/>
</dbReference>
<dbReference type="AlphaFoldDB" id="A0A448Z9N5"/>
<reference evidence="2 3" key="1">
    <citation type="submission" date="2019-01" db="EMBL/GenBank/DDBJ databases">
        <authorList>
            <person name="Ferrante I. M."/>
        </authorList>
    </citation>
    <scope>NUCLEOTIDE SEQUENCE [LARGE SCALE GENOMIC DNA]</scope>
    <source>
        <strain evidence="2 3">B856</strain>
    </source>
</reference>
<protein>
    <submittedName>
        <fullName evidence="2">Uncharacterized protein</fullName>
    </submittedName>
</protein>
<gene>
    <name evidence="2" type="ORF">PSNMU_V1.4_AUG-EV-PASAV3_0054930</name>
</gene>
<proteinExistence type="predicted"/>
<accession>A0A448Z9N5</accession>
<keyword evidence="1" id="KW-0732">Signal</keyword>
<evidence type="ECO:0000256" key="1">
    <source>
        <dbReference type="SAM" id="SignalP"/>
    </source>
</evidence>
<sequence length="183" mass="19794">MVTSNTILLVCSCAALQSDAFVLPIRRRAVIGDNILSTSAPRNELTTIYDGKRIAGSASKTNRTYDASPATSPLQRQVENALAPTAEFLDDISGGWALSFADLTPDSERTPVGQIFLATNLAYAIVGLVLSLKGEILLGVLTDLCSVASFVYHYTQLQQPYGRSLESTVKLALLVDYFFAREL</sequence>
<feature type="chain" id="PRO_5018979776" evidence="1">
    <location>
        <begin position="21"/>
        <end position="183"/>
    </location>
</feature>
<keyword evidence="3" id="KW-1185">Reference proteome</keyword>
<name>A0A448Z9N5_9STRA</name>
<feature type="signal peptide" evidence="1">
    <location>
        <begin position="1"/>
        <end position="20"/>
    </location>
</feature>